<accession>A0ABM0K9L7</accession>
<evidence type="ECO:0000313" key="3">
    <source>
        <dbReference type="Proteomes" id="UP000694888"/>
    </source>
</evidence>
<comment type="similarity">
    <text evidence="1 2">Belongs to the cytochrome P450 family.</text>
</comment>
<dbReference type="InterPro" id="IPR036396">
    <property type="entry name" value="Cyt_P450_sf"/>
</dbReference>
<name>A0ABM0K9L7_APLCA</name>
<dbReference type="SUPFAM" id="SSF48264">
    <property type="entry name" value="Cytochrome P450"/>
    <property type="match status" value="1"/>
</dbReference>
<keyword evidence="2" id="KW-0503">Monooxygenase</keyword>
<evidence type="ECO:0000313" key="5">
    <source>
        <dbReference type="RefSeq" id="XP_012945718.1"/>
    </source>
</evidence>
<dbReference type="Gene3D" id="1.10.630.10">
    <property type="entry name" value="Cytochrome P450"/>
    <property type="match status" value="1"/>
</dbReference>
<reference evidence="4 5" key="1">
    <citation type="submission" date="2025-05" db="UniProtKB">
        <authorList>
            <consortium name="RefSeq"/>
        </authorList>
    </citation>
    <scope>IDENTIFICATION</scope>
</reference>
<protein>
    <submittedName>
        <fullName evidence="4 5">Cytochrome P450 4F4</fullName>
    </submittedName>
</protein>
<proteinExistence type="inferred from homology"/>
<dbReference type="GeneID" id="101845740"/>
<dbReference type="InterPro" id="IPR017972">
    <property type="entry name" value="Cyt_P450_CS"/>
</dbReference>
<organism evidence="3 4">
    <name type="scientific">Aplysia californica</name>
    <name type="common">California sea hare</name>
    <dbReference type="NCBI Taxonomy" id="6500"/>
    <lineage>
        <taxon>Eukaryota</taxon>
        <taxon>Metazoa</taxon>
        <taxon>Spiralia</taxon>
        <taxon>Lophotrochozoa</taxon>
        <taxon>Mollusca</taxon>
        <taxon>Gastropoda</taxon>
        <taxon>Heterobranchia</taxon>
        <taxon>Euthyneura</taxon>
        <taxon>Tectipleura</taxon>
        <taxon>Aplysiida</taxon>
        <taxon>Aplysioidea</taxon>
        <taxon>Aplysiidae</taxon>
        <taxon>Aplysia</taxon>
    </lineage>
</organism>
<gene>
    <name evidence="4 5" type="primary">LOC101845740</name>
</gene>
<keyword evidence="3" id="KW-1185">Reference proteome</keyword>
<evidence type="ECO:0000256" key="1">
    <source>
        <dbReference type="ARBA" id="ARBA00010617"/>
    </source>
</evidence>
<sequence>MLALYILVAVTCVLVVKYLRHFLEHRRTYSQLPGDNDLHWLLGNIHKYPGFNEAGLKFDFGKSEEFKYFHRIWVGPFLAVIQCYHPESIRKVINSSAPKPRNLSLFSSSYDMGVSWLGEGLILTNGARWSRNRRLLTPAFHFDILKNYMKVYNSCVSLMQGQILEASKAGKSFDLQSLVHKCTLDVILCCAFSYQSNCQTEEEASEYINAIEELQVRWSERTLNPLQYIEFMYKLTPGGRRFYHLCDIAHREAEGLIAKRQKELAGNPDAVGQRKVRDFLDTLLTARDEEGKGLTPLEIRDEVDTFMFAGHDTTASGIMWTLVSLSQHPDYQDQVYREVKAVLGDRKELQWEDLSELPFTTQCIKETLRLHSTVPVVERSLTEDITINGHTLPAGSRVALQLWMLHHNPHVWDEPFKFKPDRFHPNKVAKMDPYQFVPFSAGSRNCIGQNFAMNEMKVTVAKIINDFQLRPDADRVIEHKTSVTMKASEGAYMYATPRTD</sequence>
<dbReference type="Pfam" id="PF00067">
    <property type="entry name" value="p450"/>
    <property type="match status" value="1"/>
</dbReference>
<dbReference type="RefSeq" id="XP_005112203.1">
    <property type="nucleotide sequence ID" value="XM_005112146.3"/>
</dbReference>
<dbReference type="InterPro" id="IPR002401">
    <property type="entry name" value="Cyt_P450_E_grp-I"/>
</dbReference>
<keyword evidence="2" id="KW-0560">Oxidoreductase</keyword>
<dbReference type="InterPro" id="IPR050196">
    <property type="entry name" value="Cytochrome_P450_Monoox"/>
</dbReference>
<keyword evidence="2" id="KW-0349">Heme</keyword>
<dbReference type="PROSITE" id="PS00086">
    <property type="entry name" value="CYTOCHROME_P450"/>
    <property type="match status" value="1"/>
</dbReference>
<dbReference type="PANTHER" id="PTHR24291:SF201">
    <property type="entry name" value="CYTOCHROME P450, FAMILY 4, SUBFAMILY B, POLYPEPTIDE 7"/>
    <property type="match status" value="1"/>
</dbReference>
<dbReference type="PRINTS" id="PR00385">
    <property type="entry name" value="P450"/>
</dbReference>
<dbReference type="PANTHER" id="PTHR24291">
    <property type="entry name" value="CYTOCHROME P450 FAMILY 4"/>
    <property type="match status" value="1"/>
</dbReference>
<dbReference type="PRINTS" id="PR00463">
    <property type="entry name" value="EP450I"/>
</dbReference>
<evidence type="ECO:0000313" key="4">
    <source>
        <dbReference type="RefSeq" id="XP_005112203.1"/>
    </source>
</evidence>
<dbReference type="Proteomes" id="UP000694888">
    <property type="component" value="Unplaced"/>
</dbReference>
<dbReference type="RefSeq" id="XP_012945718.1">
    <property type="nucleotide sequence ID" value="XM_013090264.2"/>
</dbReference>
<evidence type="ECO:0000256" key="2">
    <source>
        <dbReference type="RuleBase" id="RU000461"/>
    </source>
</evidence>
<keyword evidence="2" id="KW-0479">Metal-binding</keyword>
<dbReference type="InterPro" id="IPR001128">
    <property type="entry name" value="Cyt_P450"/>
</dbReference>
<dbReference type="CDD" id="cd20659">
    <property type="entry name" value="CYP4B_4F-like"/>
    <property type="match status" value="1"/>
</dbReference>
<keyword evidence="2" id="KW-0408">Iron</keyword>